<dbReference type="RefSeq" id="WP_177199461.1">
    <property type="nucleotide sequence ID" value="NZ_FOKI01000037.1"/>
</dbReference>
<keyword evidence="2 5" id="KW-0812">Transmembrane</keyword>
<comment type="subcellular location">
    <subcellularLocation>
        <location evidence="1">Membrane</location>
        <topology evidence="1">Multi-pass membrane protein</topology>
    </subcellularLocation>
</comment>
<reference evidence="6 7" key="1">
    <citation type="submission" date="2016-10" db="EMBL/GenBank/DDBJ databases">
        <authorList>
            <person name="de Groot N.N."/>
        </authorList>
    </citation>
    <scope>NUCLEOTIDE SEQUENCE [LARGE SCALE GENOMIC DNA]</scope>
    <source>
        <strain evidence="6 7">DSM 12271</strain>
    </source>
</reference>
<accession>A0A1I1AHD6</accession>
<evidence type="ECO:0000256" key="1">
    <source>
        <dbReference type="ARBA" id="ARBA00004141"/>
    </source>
</evidence>
<dbReference type="EMBL" id="FOKI01000037">
    <property type="protein sequence ID" value="SFB37431.1"/>
    <property type="molecule type" value="Genomic_DNA"/>
</dbReference>
<dbReference type="STRING" id="84698.SAMN04488528_103718"/>
<dbReference type="Proteomes" id="UP000198619">
    <property type="component" value="Unassembled WGS sequence"/>
</dbReference>
<dbReference type="InterPro" id="IPR001708">
    <property type="entry name" value="YidC/ALB3/OXA1/COX18"/>
</dbReference>
<evidence type="ECO:0000256" key="4">
    <source>
        <dbReference type="ARBA" id="ARBA00023136"/>
    </source>
</evidence>
<dbReference type="PANTHER" id="PTHR12428">
    <property type="entry name" value="OXA1"/>
    <property type="match status" value="1"/>
</dbReference>
<dbReference type="PANTHER" id="PTHR12428:SF65">
    <property type="entry name" value="CYTOCHROME C OXIDASE ASSEMBLY PROTEIN COX18, MITOCHONDRIAL"/>
    <property type="match status" value="1"/>
</dbReference>
<evidence type="ECO:0000256" key="5">
    <source>
        <dbReference type="SAM" id="Phobius"/>
    </source>
</evidence>
<evidence type="ECO:0000313" key="6">
    <source>
        <dbReference type="EMBL" id="SFB37431.1"/>
    </source>
</evidence>
<feature type="transmembrane region" description="Helical" evidence="5">
    <location>
        <begin position="176"/>
        <end position="195"/>
    </location>
</feature>
<feature type="transmembrane region" description="Helical" evidence="5">
    <location>
        <begin position="112"/>
        <end position="131"/>
    </location>
</feature>
<organism evidence="6 7">
    <name type="scientific">Clostridium frigidicarnis</name>
    <dbReference type="NCBI Taxonomy" id="84698"/>
    <lineage>
        <taxon>Bacteria</taxon>
        <taxon>Bacillati</taxon>
        <taxon>Bacillota</taxon>
        <taxon>Clostridia</taxon>
        <taxon>Eubacteriales</taxon>
        <taxon>Clostridiaceae</taxon>
        <taxon>Clostridium</taxon>
    </lineage>
</organism>
<feature type="transmembrane region" description="Helical" evidence="5">
    <location>
        <begin position="43"/>
        <end position="60"/>
    </location>
</feature>
<sequence length="229" mass="27268">MNYKVINLINKMVKGIKDMFGLISFLSLIFNNIAIKLGVISSIIVFTLIIKIILTPIYIIRRRNIYLKNNINNQLIGLNKKIRKSKLKAEKNEYKREKRMLLESNNIKYGKFMFYLFIIEMSLIIILTKVFNNYNTNELVLWFNIQTKDTTYLLSIIYALILFLDFYTLEEGKKLDLPKIIIFLIINFLIFKLSISTKSIIIIYWIFSAMFTTTINRIFSMKYFQRKET</sequence>
<dbReference type="GO" id="GO:0032977">
    <property type="term" value="F:membrane insertase activity"/>
    <property type="evidence" value="ECO:0007669"/>
    <property type="project" value="InterPro"/>
</dbReference>
<feature type="transmembrane region" description="Helical" evidence="5">
    <location>
        <begin position="20"/>
        <end position="37"/>
    </location>
</feature>
<evidence type="ECO:0000313" key="7">
    <source>
        <dbReference type="Proteomes" id="UP000198619"/>
    </source>
</evidence>
<name>A0A1I1AHD6_9CLOT</name>
<evidence type="ECO:0000256" key="2">
    <source>
        <dbReference type="ARBA" id="ARBA00022692"/>
    </source>
</evidence>
<gene>
    <name evidence="6" type="ORF">SAMN04488528_103718</name>
</gene>
<proteinExistence type="predicted"/>
<feature type="transmembrane region" description="Helical" evidence="5">
    <location>
        <begin position="201"/>
        <end position="219"/>
    </location>
</feature>
<keyword evidence="4 5" id="KW-0472">Membrane</keyword>
<dbReference type="AlphaFoldDB" id="A0A1I1AHD6"/>
<evidence type="ECO:0000256" key="3">
    <source>
        <dbReference type="ARBA" id="ARBA00022989"/>
    </source>
</evidence>
<keyword evidence="7" id="KW-1185">Reference proteome</keyword>
<keyword evidence="3 5" id="KW-1133">Transmembrane helix</keyword>
<protein>
    <submittedName>
        <fullName evidence="6">60Kd inner membrane protein</fullName>
    </submittedName>
</protein>
<feature type="transmembrane region" description="Helical" evidence="5">
    <location>
        <begin position="151"/>
        <end position="169"/>
    </location>
</feature>
<dbReference type="GO" id="GO:0016020">
    <property type="term" value="C:membrane"/>
    <property type="evidence" value="ECO:0007669"/>
    <property type="project" value="UniProtKB-SubCell"/>
</dbReference>
<dbReference type="GO" id="GO:0051205">
    <property type="term" value="P:protein insertion into membrane"/>
    <property type="evidence" value="ECO:0007669"/>
    <property type="project" value="TreeGrafter"/>
</dbReference>